<dbReference type="Gene3D" id="1.10.510.10">
    <property type="entry name" value="Transferase(Phosphotransferase) domain 1"/>
    <property type="match status" value="1"/>
</dbReference>
<dbReference type="GO" id="GO:0005524">
    <property type="term" value="F:ATP binding"/>
    <property type="evidence" value="ECO:0007669"/>
    <property type="project" value="UniProtKB-KW"/>
</dbReference>
<dbReference type="PANTHER" id="PTHR24058">
    <property type="entry name" value="DUAL SPECIFICITY PROTEIN KINASE"/>
    <property type="match status" value="1"/>
</dbReference>
<dbReference type="OrthoDB" id="9332038at2759"/>
<dbReference type="SMR" id="A2DLC2"/>
<dbReference type="GO" id="GO:0005737">
    <property type="term" value="C:cytoplasm"/>
    <property type="evidence" value="ECO:0000318"/>
    <property type="project" value="GO_Central"/>
</dbReference>
<evidence type="ECO:0000256" key="6">
    <source>
        <dbReference type="ARBA" id="ARBA00022840"/>
    </source>
</evidence>
<dbReference type="SMART" id="SM00220">
    <property type="entry name" value="S_TKc"/>
    <property type="match status" value="1"/>
</dbReference>
<dbReference type="PROSITE" id="PS00108">
    <property type="entry name" value="PROTEIN_KINASE_ST"/>
    <property type="match status" value="1"/>
</dbReference>
<dbReference type="KEGG" id="tva:5464243"/>
<proteinExistence type="inferred from homology"/>
<keyword evidence="4" id="KW-0547">Nucleotide-binding</keyword>
<evidence type="ECO:0000256" key="5">
    <source>
        <dbReference type="ARBA" id="ARBA00022777"/>
    </source>
</evidence>
<reference evidence="8" key="2">
    <citation type="journal article" date="2007" name="Science">
        <title>Draft genome sequence of the sexually transmitted pathogen Trichomonas vaginalis.</title>
        <authorList>
            <person name="Carlton J.M."/>
            <person name="Hirt R.P."/>
            <person name="Silva J.C."/>
            <person name="Delcher A.L."/>
            <person name="Schatz M."/>
            <person name="Zhao Q."/>
            <person name="Wortman J.R."/>
            <person name="Bidwell S.L."/>
            <person name="Alsmark U.C.M."/>
            <person name="Besteiro S."/>
            <person name="Sicheritz-Ponten T."/>
            <person name="Noel C.J."/>
            <person name="Dacks J.B."/>
            <person name="Foster P.G."/>
            <person name="Simillion C."/>
            <person name="Van de Peer Y."/>
            <person name="Miranda-Saavedra D."/>
            <person name="Barton G.J."/>
            <person name="Westrop G.D."/>
            <person name="Mueller S."/>
            <person name="Dessi D."/>
            <person name="Fiori P.L."/>
            <person name="Ren Q."/>
            <person name="Paulsen I."/>
            <person name="Zhang H."/>
            <person name="Bastida-Corcuera F.D."/>
            <person name="Simoes-Barbosa A."/>
            <person name="Brown M.T."/>
            <person name="Hayes R.D."/>
            <person name="Mukherjee M."/>
            <person name="Okumura C.Y."/>
            <person name="Schneider R."/>
            <person name="Smith A.J."/>
            <person name="Vanacova S."/>
            <person name="Villalvazo M."/>
            <person name="Haas B.J."/>
            <person name="Pertea M."/>
            <person name="Feldblyum T.V."/>
            <person name="Utterback T.R."/>
            <person name="Shu C.L."/>
            <person name="Osoegawa K."/>
            <person name="de Jong P.J."/>
            <person name="Hrdy I."/>
            <person name="Horvathova L."/>
            <person name="Zubacova Z."/>
            <person name="Dolezal P."/>
            <person name="Malik S.B."/>
            <person name="Logsdon J.M. Jr."/>
            <person name="Henze K."/>
            <person name="Gupta A."/>
            <person name="Wang C.C."/>
            <person name="Dunne R.L."/>
            <person name="Upcroft J.A."/>
            <person name="Upcroft P."/>
            <person name="White O."/>
            <person name="Salzberg S.L."/>
            <person name="Tang P."/>
            <person name="Chiu C.-H."/>
            <person name="Lee Y.-S."/>
            <person name="Embley T.M."/>
            <person name="Coombs G.H."/>
            <person name="Mottram J.C."/>
            <person name="Tachezy J."/>
            <person name="Fraser-Liggett C.M."/>
            <person name="Johnson P.J."/>
        </authorList>
    </citation>
    <scope>NUCLEOTIDE SEQUENCE [LARGE SCALE GENOMIC DNA]</scope>
    <source>
        <strain evidence="8">G3</strain>
    </source>
</reference>
<dbReference type="PROSITE" id="PS50011">
    <property type="entry name" value="PROTEIN_KINASE_DOM"/>
    <property type="match status" value="1"/>
</dbReference>
<keyword evidence="9" id="KW-1185">Reference proteome</keyword>
<evidence type="ECO:0000256" key="4">
    <source>
        <dbReference type="ARBA" id="ARBA00022741"/>
    </source>
</evidence>
<dbReference type="RefSeq" id="XP_001579726.1">
    <property type="nucleotide sequence ID" value="XM_001579676.1"/>
</dbReference>
<dbReference type="SUPFAM" id="SSF56112">
    <property type="entry name" value="Protein kinase-like (PK-like)"/>
    <property type="match status" value="1"/>
</dbReference>
<reference evidence="8" key="1">
    <citation type="submission" date="2006-10" db="EMBL/GenBank/DDBJ databases">
        <authorList>
            <person name="Amadeo P."/>
            <person name="Zhao Q."/>
            <person name="Wortman J."/>
            <person name="Fraser-Liggett C."/>
            <person name="Carlton J."/>
        </authorList>
    </citation>
    <scope>NUCLEOTIDE SEQUENCE</scope>
    <source>
        <strain evidence="8">G3</strain>
    </source>
</reference>
<evidence type="ECO:0000256" key="1">
    <source>
        <dbReference type="ARBA" id="ARBA00008867"/>
    </source>
</evidence>
<dbReference type="Proteomes" id="UP000001542">
    <property type="component" value="Unassembled WGS sequence"/>
</dbReference>
<keyword evidence="2" id="KW-0723">Serine/threonine-protein kinase</keyword>
<dbReference type="OMA" id="NVANDSH"/>
<accession>A2DLC2</accession>
<evidence type="ECO:0000256" key="2">
    <source>
        <dbReference type="ARBA" id="ARBA00022527"/>
    </source>
</evidence>
<dbReference type="InterPro" id="IPR050494">
    <property type="entry name" value="Ser_Thr_dual-spec_kinase"/>
</dbReference>
<organism evidence="8 9">
    <name type="scientific">Trichomonas vaginalis (strain ATCC PRA-98 / G3)</name>
    <dbReference type="NCBI Taxonomy" id="412133"/>
    <lineage>
        <taxon>Eukaryota</taxon>
        <taxon>Metamonada</taxon>
        <taxon>Parabasalia</taxon>
        <taxon>Trichomonadida</taxon>
        <taxon>Trichomonadidae</taxon>
        <taxon>Trichomonas</taxon>
    </lineage>
</organism>
<evidence type="ECO:0000259" key="7">
    <source>
        <dbReference type="PROSITE" id="PS50011"/>
    </source>
</evidence>
<dbReference type="InterPro" id="IPR008271">
    <property type="entry name" value="Ser/Thr_kinase_AS"/>
</dbReference>
<dbReference type="PANTHER" id="PTHR24058:SF22">
    <property type="entry name" value="DUAL SPECIFICITY TYROSINE-PHOSPHORYLATION-REGULATED KINASE 4"/>
    <property type="match status" value="1"/>
</dbReference>
<dbReference type="Gene3D" id="3.30.200.20">
    <property type="entry name" value="Phosphorylase Kinase, domain 1"/>
    <property type="match status" value="1"/>
</dbReference>
<keyword evidence="6" id="KW-0067">ATP-binding</keyword>
<gene>
    <name evidence="8" type="ORF">TVAG_267730</name>
</gene>
<evidence type="ECO:0000256" key="3">
    <source>
        <dbReference type="ARBA" id="ARBA00022679"/>
    </source>
</evidence>
<dbReference type="GO" id="GO:0005856">
    <property type="term" value="C:cytoskeleton"/>
    <property type="evidence" value="ECO:0000318"/>
    <property type="project" value="GO_Central"/>
</dbReference>
<keyword evidence="3" id="KW-0808">Transferase</keyword>
<evidence type="ECO:0000313" key="9">
    <source>
        <dbReference type="Proteomes" id="UP000001542"/>
    </source>
</evidence>
<protein>
    <submittedName>
        <fullName evidence="8">CMGC family protein kinase</fullName>
    </submittedName>
</protein>
<keyword evidence="5 8" id="KW-0418">Kinase</keyword>
<dbReference type="Pfam" id="PF00069">
    <property type="entry name" value="Pkinase"/>
    <property type="match status" value="1"/>
</dbReference>
<sequence>MHEQGQIEAKILAKLNKSNSPFIVRAYDFFIFRSHICITYEILGKNLYEISQANNYRPLPVKLVRQYATEMLRGIEQCHRLGIVHCDLKPENVLVCPDNKVHCKLIDFGSSCFDGHQKYEYIQSRFYRAPEVMIGVKYGPPMDIWSFALIVVELLLGKPLFPGENELEQLTMIAEVLGNPNAGLVRQGKRKNEFFDEQLHLKQSRSVRKRIPGSLPLSRALKSNDPVYEDFIARCLTWDPIARTTATQLLQHPWLHMKEVKKAPKQQSMLPDLHPQDN</sequence>
<dbReference type="STRING" id="5722.A2DLC2"/>
<feature type="domain" description="Protein kinase" evidence="7">
    <location>
        <begin position="1"/>
        <end position="255"/>
    </location>
</feature>
<dbReference type="VEuPathDB" id="TrichDB:TVAG_267730"/>
<dbReference type="EMBL" id="DS113215">
    <property type="protein sequence ID" value="EAY18740.1"/>
    <property type="molecule type" value="Genomic_DNA"/>
</dbReference>
<comment type="similarity">
    <text evidence="1">Belongs to the protein kinase superfamily. CMGC Ser/Thr protein kinase family. MNB/DYRK subfamily.</text>
</comment>
<dbReference type="InterPro" id="IPR011009">
    <property type="entry name" value="Kinase-like_dom_sf"/>
</dbReference>
<dbReference type="AlphaFoldDB" id="A2DLC2"/>
<dbReference type="VEuPathDB" id="TrichDB:TVAGG3_0014210"/>
<dbReference type="GO" id="GO:0004674">
    <property type="term" value="F:protein serine/threonine kinase activity"/>
    <property type="evidence" value="ECO:0000318"/>
    <property type="project" value="GO_Central"/>
</dbReference>
<dbReference type="InterPro" id="IPR000719">
    <property type="entry name" value="Prot_kinase_dom"/>
</dbReference>
<dbReference type="InParanoid" id="A2DLC2"/>
<name>A2DLC2_TRIV3</name>
<evidence type="ECO:0000313" key="8">
    <source>
        <dbReference type="EMBL" id="EAY18740.1"/>
    </source>
</evidence>
<dbReference type="eggNOG" id="KOG0667">
    <property type="taxonomic scope" value="Eukaryota"/>
</dbReference>